<reference evidence="2 3" key="1">
    <citation type="submission" date="2018-08" db="EMBL/GenBank/DDBJ databases">
        <title>Microbacterium oxydans strain HG3.</title>
        <authorList>
            <person name="ORTET P."/>
        </authorList>
    </citation>
    <scope>NUCLEOTIDE SEQUENCE [LARGE SCALE GENOMIC DNA]</scope>
    <source>
        <strain evidence="2 3">HG3</strain>
    </source>
</reference>
<evidence type="ECO:0000313" key="2">
    <source>
        <dbReference type="EMBL" id="AZS40329.1"/>
    </source>
</evidence>
<evidence type="ECO:0000256" key="1">
    <source>
        <dbReference type="SAM" id="SignalP"/>
    </source>
</evidence>
<dbReference type="KEGG" id="moy:CVS54_01656"/>
<sequence length="157" mass="15941">MRPRVIVAATMLSAILLLSAAPAQAALEGDDAVAPEIIAMLEEVPGGVIIDSTHAAWPALGMELAIGTIALRSARSVGSCATDRFCAYSAGSLGGNKLTFSVCSVNTIPSTFIAKSVANARSSGHVQARNGSTTVTTVNAGSWANLAGTVNNLRCVL</sequence>
<dbReference type="AlphaFoldDB" id="A0A3S9WJS8"/>
<dbReference type="EMBL" id="CP031422">
    <property type="protein sequence ID" value="AZS40329.1"/>
    <property type="molecule type" value="Genomic_DNA"/>
</dbReference>
<gene>
    <name evidence="2" type="ORF">CVS54_01656</name>
</gene>
<feature type="chain" id="PRO_5019321238" description="Peptidase inhibitor family I36" evidence="1">
    <location>
        <begin position="26"/>
        <end position="157"/>
    </location>
</feature>
<organism evidence="2 3">
    <name type="scientific">Microbacterium oxydans</name>
    <dbReference type="NCBI Taxonomy" id="82380"/>
    <lineage>
        <taxon>Bacteria</taxon>
        <taxon>Bacillati</taxon>
        <taxon>Actinomycetota</taxon>
        <taxon>Actinomycetes</taxon>
        <taxon>Micrococcales</taxon>
        <taxon>Microbacteriaceae</taxon>
        <taxon>Microbacterium</taxon>
    </lineage>
</organism>
<keyword evidence="1" id="KW-0732">Signal</keyword>
<evidence type="ECO:0008006" key="4">
    <source>
        <dbReference type="Google" id="ProtNLM"/>
    </source>
</evidence>
<name>A0A3S9WJS8_9MICO</name>
<accession>A0A3S9WJS8</accession>
<dbReference type="RefSeq" id="WP_046749193.1">
    <property type="nucleotide sequence ID" value="NZ_CP031422.1"/>
</dbReference>
<feature type="signal peptide" evidence="1">
    <location>
        <begin position="1"/>
        <end position="25"/>
    </location>
</feature>
<dbReference type="Proteomes" id="UP000274841">
    <property type="component" value="Chromosome"/>
</dbReference>
<evidence type="ECO:0000313" key="3">
    <source>
        <dbReference type="Proteomes" id="UP000274841"/>
    </source>
</evidence>
<protein>
    <recommendedName>
        <fullName evidence="4">Peptidase inhibitor family I36</fullName>
    </recommendedName>
</protein>
<proteinExistence type="predicted"/>